<evidence type="ECO:0000313" key="7">
    <source>
        <dbReference type="EMBL" id="VDI13008.1"/>
    </source>
</evidence>
<dbReference type="GO" id="GO:0031966">
    <property type="term" value="C:mitochondrial membrane"/>
    <property type="evidence" value="ECO:0007669"/>
    <property type="project" value="TreeGrafter"/>
</dbReference>
<dbReference type="InterPro" id="IPR044890">
    <property type="entry name" value="TMEM14_sf"/>
</dbReference>
<dbReference type="PANTHER" id="PTHR12668">
    <property type="entry name" value="TRANSMEMBRANE PROTEIN 14, 15"/>
    <property type="match status" value="1"/>
</dbReference>
<keyword evidence="4 6" id="KW-1133">Transmembrane helix</keyword>
<evidence type="ECO:0000256" key="6">
    <source>
        <dbReference type="SAM" id="Phobius"/>
    </source>
</evidence>
<keyword evidence="5 6" id="KW-0472">Membrane</keyword>
<sequence>MSTNQKENMTDFVSIAYALTVTAGGLLGYIRAGSIPSLAAGVVCGGLMGVGAYQTSQDPKNIGLSLVTSALLTGVMGYRFMNSGKFMPAGLVAGLSVLMVCRYGYRFMK</sequence>
<dbReference type="InterPro" id="IPR005349">
    <property type="entry name" value="TMEM14"/>
</dbReference>
<feature type="transmembrane region" description="Helical" evidence="6">
    <location>
        <begin position="12"/>
        <end position="32"/>
    </location>
</feature>
<keyword evidence="3 6" id="KW-0812">Transmembrane</keyword>
<reference evidence="7" key="1">
    <citation type="submission" date="2018-11" db="EMBL/GenBank/DDBJ databases">
        <authorList>
            <person name="Alioto T."/>
            <person name="Alioto T."/>
        </authorList>
    </citation>
    <scope>NUCLEOTIDE SEQUENCE</scope>
</reference>
<dbReference type="AlphaFoldDB" id="A0A8B6D0Z9"/>
<dbReference type="Proteomes" id="UP000596742">
    <property type="component" value="Unassembled WGS sequence"/>
</dbReference>
<dbReference type="OrthoDB" id="5620at2759"/>
<evidence type="ECO:0000256" key="2">
    <source>
        <dbReference type="ARBA" id="ARBA00007590"/>
    </source>
</evidence>
<evidence type="ECO:0000256" key="1">
    <source>
        <dbReference type="ARBA" id="ARBA00004141"/>
    </source>
</evidence>
<evidence type="ECO:0000256" key="5">
    <source>
        <dbReference type="ARBA" id="ARBA00023136"/>
    </source>
</evidence>
<evidence type="ECO:0000313" key="8">
    <source>
        <dbReference type="Proteomes" id="UP000596742"/>
    </source>
</evidence>
<gene>
    <name evidence="7" type="ORF">MGAL_10B010510</name>
</gene>
<proteinExistence type="inferred from homology"/>
<dbReference type="FunFam" id="1.10.10.1740:FF:000002">
    <property type="entry name" value="Transmembrane protein 14C"/>
    <property type="match status" value="1"/>
</dbReference>
<protein>
    <submittedName>
        <fullName evidence="7">Uncharacterized protein</fullName>
    </submittedName>
</protein>
<dbReference type="PANTHER" id="PTHR12668:SF43">
    <property type="entry name" value="TRANSMEMBRANE PROTEIN 14 HOMOLOG"/>
    <property type="match status" value="1"/>
</dbReference>
<comment type="caution">
    <text evidence="7">The sequence shown here is derived from an EMBL/GenBank/DDBJ whole genome shotgun (WGS) entry which is preliminary data.</text>
</comment>
<feature type="transmembrane region" description="Helical" evidence="6">
    <location>
        <begin position="62"/>
        <end position="80"/>
    </location>
</feature>
<comment type="similarity">
    <text evidence="2">Belongs to the TMEM14 family.</text>
</comment>
<dbReference type="Gene3D" id="1.10.10.1740">
    <property type="entry name" value="Transmembrane protein 14-like"/>
    <property type="match status" value="1"/>
</dbReference>
<evidence type="ECO:0000256" key="4">
    <source>
        <dbReference type="ARBA" id="ARBA00022989"/>
    </source>
</evidence>
<keyword evidence="8" id="KW-1185">Reference proteome</keyword>
<comment type="subcellular location">
    <subcellularLocation>
        <location evidence="1">Membrane</location>
        <topology evidence="1">Multi-pass membrane protein</topology>
    </subcellularLocation>
</comment>
<feature type="transmembrane region" description="Helical" evidence="6">
    <location>
        <begin position="86"/>
        <end position="105"/>
    </location>
</feature>
<name>A0A8B6D0Z9_MYTGA</name>
<dbReference type="GO" id="GO:0070453">
    <property type="term" value="P:regulation of heme biosynthetic process"/>
    <property type="evidence" value="ECO:0007669"/>
    <property type="project" value="TreeGrafter"/>
</dbReference>
<organism evidence="7 8">
    <name type="scientific">Mytilus galloprovincialis</name>
    <name type="common">Mediterranean mussel</name>
    <dbReference type="NCBI Taxonomy" id="29158"/>
    <lineage>
        <taxon>Eukaryota</taxon>
        <taxon>Metazoa</taxon>
        <taxon>Spiralia</taxon>
        <taxon>Lophotrochozoa</taxon>
        <taxon>Mollusca</taxon>
        <taxon>Bivalvia</taxon>
        <taxon>Autobranchia</taxon>
        <taxon>Pteriomorphia</taxon>
        <taxon>Mytilida</taxon>
        <taxon>Mytiloidea</taxon>
        <taxon>Mytilidae</taxon>
        <taxon>Mytilinae</taxon>
        <taxon>Mytilus</taxon>
    </lineage>
</organism>
<evidence type="ECO:0000256" key="3">
    <source>
        <dbReference type="ARBA" id="ARBA00022692"/>
    </source>
</evidence>
<feature type="transmembrane region" description="Helical" evidence="6">
    <location>
        <begin position="38"/>
        <end position="55"/>
    </location>
</feature>
<dbReference type="EMBL" id="UYJE01002703">
    <property type="protein sequence ID" value="VDI13008.1"/>
    <property type="molecule type" value="Genomic_DNA"/>
</dbReference>
<dbReference type="Pfam" id="PF03647">
    <property type="entry name" value="Tmemb_14"/>
    <property type="match status" value="1"/>
</dbReference>
<accession>A0A8B6D0Z9</accession>